<keyword evidence="5" id="KW-1133">Transmembrane helix</keyword>
<evidence type="ECO:0000256" key="5">
    <source>
        <dbReference type="ARBA" id="ARBA00022989"/>
    </source>
</evidence>
<evidence type="ECO:0000256" key="4">
    <source>
        <dbReference type="ARBA" id="ARBA00022840"/>
    </source>
</evidence>
<evidence type="ECO:0000256" key="1">
    <source>
        <dbReference type="ARBA" id="ARBA00004167"/>
    </source>
</evidence>
<dbReference type="PRINTS" id="PR00014">
    <property type="entry name" value="FNTYPEIII"/>
</dbReference>
<dbReference type="InterPro" id="IPR003961">
    <property type="entry name" value="FN3_dom"/>
</dbReference>
<evidence type="ECO:0000259" key="8">
    <source>
        <dbReference type="PROSITE" id="PS50853"/>
    </source>
</evidence>
<comment type="subcellular location">
    <subcellularLocation>
        <location evidence="1">Membrane</location>
        <topology evidence="1">Single-pass membrane protein</topology>
    </subcellularLocation>
</comment>
<dbReference type="AlphaFoldDB" id="A0A8X6MRP3"/>
<dbReference type="PANTHER" id="PTHR46877">
    <property type="entry name" value="EPH RECEPTOR A5"/>
    <property type="match status" value="1"/>
</dbReference>
<dbReference type="GO" id="GO:0005524">
    <property type="term" value="F:ATP binding"/>
    <property type="evidence" value="ECO:0007669"/>
    <property type="project" value="UniProtKB-KW"/>
</dbReference>
<dbReference type="InterPro" id="IPR050449">
    <property type="entry name" value="Ephrin_rcpt_TKs"/>
</dbReference>
<protein>
    <submittedName>
        <fullName evidence="9">Receptor-type tyrosine-protein phosphatase delta</fullName>
    </submittedName>
</protein>
<keyword evidence="10" id="KW-1185">Reference proteome</keyword>
<feature type="non-terminal residue" evidence="9">
    <location>
        <position position="182"/>
    </location>
</feature>
<dbReference type="InterPro" id="IPR013783">
    <property type="entry name" value="Ig-like_fold"/>
</dbReference>
<evidence type="ECO:0000256" key="7">
    <source>
        <dbReference type="ARBA" id="ARBA00023170"/>
    </source>
</evidence>
<dbReference type="PANTHER" id="PTHR46877:SF14">
    <property type="entry name" value="RECEPTOR PROTEIN-TYROSINE KINASE"/>
    <property type="match status" value="1"/>
</dbReference>
<evidence type="ECO:0000256" key="2">
    <source>
        <dbReference type="ARBA" id="ARBA00022692"/>
    </source>
</evidence>
<accession>A0A8X6MRP3</accession>
<evidence type="ECO:0000313" key="9">
    <source>
        <dbReference type="EMBL" id="GFS74286.1"/>
    </source>
</evidence>
<sequence length="182" mass="20403">PFAPVGVSEEYVTNSSIVVKWNEPQPFYGPIISYTIKWNKKSDLDSFNASVESANYTIENLLPYTEYSIQVKARTEAGFGPWSTALIVLTDVGRNSSVQLSWWRQILHQEAFCYLGKHQISQWPLGKAYCLGWEGSAISEVLVIGTDSCDGLIPHKGTHFKWLPRQVPDWDLIPSVVGLVAN</sequence>
<dbReference type="EMBL" id="BMAW01050212">
    <property type="protein sequence ID" value="GFS74286.1"/>
    <property type="molecule type" value="Genomic_DNA"/>
</dbReference>
<dbReference type="SMART" id="SM00060">
    <property type="entry name" value="FN3"/>
    <property type="match status" value="1"/>
</dbReference>
<gene>
    <name evidence="9" type="primary">NCL1_30759</name>
    <name evidence="9" type="ORF">NPIL_547311</name>
</gene>
<dbReference type="InterPro" id="IPR036116">
    <property type="entry name" value="FN3_sf"/>
</dbReference>
<dbReference type="OrthoDB" id="6381660at2759"/>
<keyword evidence="3" id="KW-0547">Nucleotide-binding</keyword>
<evidence type="ECO:0000256" key="6">
    <source>
        <dbReference type="ARBA" id="ARBA00023136"/>
    </source>
</evidence>
<reference evidence="9" key="1">
    <citation type="submission" date="2020-08" db="EMBL/GenBank/DDBJ databases">
        <title>Multicomponent nature underlies the extraordinary mechanical properties of spider dragline silk.</title>
        <authorList>
            <person name="Kono N."/>
            <person name="Nakamura H."/>
            <person name="Mori M."/>
            <person name="Yoshida Y."/>
            <person name="Ohtoshi R."/>
            <person name="Malay A.D."/>
            <person name="Moran D.A.P."/>
            <person name="Tomita M."/>
            <person name="Numata K."/>
            <person name="Arakawa K."/>
        </authorList>
    </citation>
    <scope>NUCLEOTIDE SEQUENCE</scope>
</reference>
<name>A0A8X6MRP3_NEPPI</name>
<feature type="domain" description="Fibronectin type-III" evidence="8">
    <location>
        <begin position="3"/>
        <end position="93"/>
    </location>
</feature>
<dbReference type="Proteomes" id="UP000887013">
    <property type="component" value="Unassembled WGS sequence"/>
</dbReference>
<evidence type="ECO:0000256" key="3">
    <source>
        <dbReference type="ARBA" id="ARBA00022741"/>
    </source>
</evidence>
<dbReference type="PROSITE" id="PS50853">
    <property type="entry name" value="FN3"/>
    <property type="match status" value="1"/>
</dbReference>
<dbReference type="SUPFAM" id="SSF49265">
    <property type="entry name" value="Fibronectin type III"/>
    <property type="match status" value="1"/>
</dbReference>
<dbReference type="Gene3D" id="2.60.40.10">
    <property type="entry name" value="Immunoglobulins"/>
    <property type="match status" value="1"/>
</dbReference>
<dbReference type="GO" id="GO:0005886">
    <property type="term" value="C:plasma membrane"/>
    <property type="evidence" value="ECO:0007669"/>
    <property type="project" value="TreeGrafter"/>
</dbReference>
<dbReference type="Pfam" id="PF00041">
    <property type="entry name" value="fn3"/>
    <property type="match status" value="1"/>
</dbReference>
<keyword evidence="4" id="KW-0067">ATP-binding</keyword>
<keyword evidence="2" id="KW-0812">Transmembrane</keyword>
<dbReference type="CDD" id="cd00063">
    <property type="entry name" value="FN3"/>
    <property type="match status" value="1"/>
</dbReference>
<keyword evidence="6" id="KW-0472">Membrane</keyword>
<evidence type="ECO:0000313" key="10">
    <source>
        <dbReference type="Proteomes" id="UP000887013"/>
    </source>
</evidence>
<organism evidence="9 10">
    <name type="scientific">Nephila pilipes</name>
    <name type="common">Giant wood spider</name>
    <name type="synonym">Nephila maculata</name>
    <dbReference type="NCBI Taxonomy" id="299642"/>
    <lineage>
        <taxon>Eukaryota</taxon>
        <taxon>Metazoa</taxon>
        <taxon>Ecdysozoa</taxon>
        <taxon>Arthropoda</taxon>
        <taxon>Chelicerata</taxon>
        <taxon>Arachnida</taxon>
        <taxon>Araneae</taxon>
        <taxon>Araneomorphae</taxon>
        <taxon>Entelegynae</taxon>
        <taxon>Araneoidea</taxon>
        <taxon>Nephilidae</taxon>
        <taxon>Nephila</taxon>
    </lineage>
</organism>
<comment type="caution">
    <text evidence="9">The sequence shown here is derived from an EMBL/GenBank/DDBJ whole genome shotgun (WGS) entry which is preliminary data.</text>
</comment>
<keyword evidence="7 9" id="KW-0675">Receptor</keyword>
<proteinExistence type="predicted"/>